<dbReference type="InterPro" id="IPR027417">
    <property type="entry name" value="P-loop_NTPase"/>
</dbReference>
<protein>
    <recommendedName>
        <fullName evidence="1">Orc1-like AAA ATPase domain-containing protein</fullName>
    </recommendedName>
</protein>
<evidence type="ECO:0000259" key="1">
    <source>
        <dbReference type="Pfam" id="PF13191"/>
    </source>
</evidence>
<dbReference type="Gene3D" id="3.40.50.300">
    <property type="entry name" value="P-loop containing nucleotide triphosphate hydrolases"/>
    <property type="match status" value="1"/>
</dbReference>
<feature type="domain" description="Orc1-like AAA ATPase" evidence="1">
    <location>
        <begin position="78"/>
        <end position="265"/>
    </location>
</feature>
<dbReference type="SUPFAM" id="SSF52540">
    <property type="entry name" value="P-loop containing nucleoside triphosphate hydrolases"/>
    <property type="match status" value="1"/>
</dbReference>
<dbReference type="Pfam" id="PF13191">
    <property type="entry name" value="AAA_16"/>
    <property type="match status" value="1"/>
</dbReference>
<dbReference type="PANTHER" id="PTHR43642">
    <property type="entry name" value="HYBRID SIGNAL TRANSDUCTION HISTIDINE KINASE G"/>
    <property type="match status" value="1"/>
</dbReference>
<dbReference type="PANTHER" id="PTHR43642:SF1">
    <property type="entry name" value="HYBRID SIGNAL TRANSDUCTION HISTIDINE KINASE G"/>
    <property type="match status" value="1"/>
</dbReference>
<dbReference type="Proteomes" id="UP000836788">
    <property type="component" value="Chromosome 12"/>
</dbReference>
<name>A0A8J9SHQ6_PHATR</name>
<organism evidence="2">
    <name type="scientific">Phaeodactylum tricornutum</name>
    <name type="common">Diatom</name>
    <dbReference type="NCBI Taxonomy" id="2850"/>
    <lineage>
        <taxon>Eukaryota</taxon>
        <taxon>Sar</taxon>
        <taxon>Stramenopiles</taxon>
        <taxon>Ochrophyta</taxon>
        <taxon>Bacillariophyta</taxon>
        <taxon>Bacillariophyceae</taxon>
        <taxon>Bacillariophycidae</taxon>
        <taxon>Naviculales</taxon>
        <taxon>Phaeodactylaceae</taxon>
        <taxon>Phaeodactylum</taxon>
    </lineage>
</organism>
<reference evidence="2" key="1">
    <citation type="submission" date="2022-02" db="EMBL/GenBank/DDBJ databases">
        <authorList>
            <person name="Giguere J D."/>
        </authorList>
    </citation>
    <scope>NUCLEOTIDE SEQUENCE</scope>
    <source>
        <strain evidence="2">CCAP 1055/1</strain>
    </source>
</reference>
<gene>
    <name evidence="2" type="ORF">PTTT1_LOCUS11934</name>
</gene>
<evidence type="ECO:0000313" key="2">
    <source>
        <dbReference type="EMBL" id="CAG9280017.1"/>
    </source>
</evidence>
<dbReference type="AlphaFoldDB" id="A0A8J9SHQ6"/>
<accession>A0A8J9SHQ6</accession>
<sequence length="1060" mass="119192">MNDLERYNSGSSDGKIEDCKVTLPKISESATEESTFLSTEASSFHLTRIAEGGSIKESHENKKGGKLRVPPRKFTSNLYHRSEEAELKLLYEHSVDAENCSLILLTGRTGTGKTHLAQTLESAVQKRSGFFLKAKFDQRMHPIPYAALISAVTQFVHIVVEEGETATLQVREAVGNHVGDGIEALTSIIPELEVLLGKSRTAHLPMKAAAVGTQRFVFTFHLFLQAICTLKRPIVVLLDNFHYADPCTLDILSFVVADGGQQGLVLLVTCDVTEVGTDSYLAVKLRDIERQTQAQIHTLNIDHLDLDSTEEFLAGSLEAEKGYIHSLGTIVFQETGGNFLFMMEFLRRLSASDLLYFDHDIEQWKWDVSDIRTMSESKTVHEFLAEVLEQVSRDHKDVLKVASCLGSQIDESLIEMVLGFPVLHYLDESLRCGLLHFDKIRACLTFANDVTEQAVYSLIPQTERPLFHLEIGRRLWRRLSDDCFDKKLFIVLSQMRMGQNLITRNSERTKVAWLCLHAGRRAAMASAFQTSRVYLVFGIELLENTSWRENYDLTLALHNSIAEVDMCLALFESMDTCLAAILSNARTFSDKLSAYRTKIHAFGIREHQIRAIGLGMEVLQGLGEKFPKRHLAFHLRNELKGLRAALKGKSDEQLLRLPIIGNPEKLAAIQILHTLMMSCMLAKPEYLPFVILRMLKLTLIYGLSPLAATAFAAYGMLCIPSECQGDVDVAFRFGDLGLLLLKRFKAIEFCPRVYALYFGCIYCWKKPLKDAMDPLLHGHRIGMHTGDDEFASLCASIYFVHAFEVGVSLHSMRRVWEGIYEWMLSKRQSSLLSISLPWLQALHHFMGLSDDPLSSKGNLIDYDDAVFRAEAIGATVYVVGIRFTQMILAYIFNDYEKAATISLGLQDISLIPPTIKRMVGVFYLALTSLAMVKRKTLVRQNLKVAKRSISTLKKWADHSPYNCLEKLLLVQAELASAQNHNSRASTKYILAIAMSKESNLLMNQALSNERAARHFQDMGDTDAAKPFFVEALRCYEEWGGTAKVVRLFAEVSQIYGSEQA</sequence>
<dbReference type="InterPro" id="IPR053159">
    <property type="entry name" value="Hybrid_Histidine_Kinase"/>
</dbReference>
<proteinExistence type="predicted"/>
<dbReference type="InterPro" id="IPR041664">
    <property type="entry name" value="AAA_16"/>
</dbReference>
<dbReference type="EMBL" id="OU594953">
    <property type="protein sequence ID" value="CAG9280017.1"/>
    <property type="molecule type" value="Genomic_DNA"/>
</dbReference>